<dbReference type="InterPro" id="IPR013103">
    <property type="entry name" value="RVT_2"/>
</dbReference>
<dbReference type="Proteomes" id="UP000265520">
    <property type="component" value="Unassembled WGS sequence"/>
</dbReference>
<accession>A0A392M1N0</accession>
<reference evidence="4 5" key="1">
    <citation type="journal article" date="2018" name="Front. Plant Sci.">
        <title>Red Clover (Trifolium pratense) and Zigzag Clover (T. medium) - A Picture of Genomic Similarities and Differences.</title>
        <authorList>
            <person name="Dluhosova J."/>
            <person name="Istvanek J."/>
            <person name="Nedelnik J."/>
            <person name="Repkova J."/>
        </authorList>
    </citation>
    <scope>NUCLEOTIDE SEQUENCE [LARGE SCALE GENOMIC DNA]</scope>
    <source>
        <strain evidence="5">cv. 10/8</strain>
        <tissue evidence="4">Leaf</tissue>
    </source>
</reference>
<dbReference type="EMBL" id="LXQA010001625">
    <property type="protein sequence ID" value="MCH80898.1"/>
    <property type="molecule type" value="Genomic_DNA"/>
</dbReference>
<keyword evidence="5" id="KW-1185">Reference proteome</keyword>
<dbReference type="CDD" id="cd09272">
    <property type="entry name" value="RNase_HI_RT_Ty1"/>
    <property type="match status" value="1"/>
</dbReference>
<dbReference type="Pfam" id="PF07727">
    <property type="entry name" value="RVT_2"/>
    <property type="match status" value="1"/>
</dbReference>
<dbReference type="Pfam" id="PF25597">
    <property type="entry name" value="SH3_retrovirus"/>
    <property type="match status" value="1"/>
</dbReference>
<comment type="caution">
    <text evidence="4">The sequence shown here is derived from an EMBL/GenBank/DDBJ whole genome shotgun (WGS) entry which is preliminary data.</text>
</comment>
<dbReference type="AlphaFoldDB" id="A0A392M1N0"/>
<organism evidence="4 5">
    <name type="scientific">Trifolium medium</name>
    <dbReference type="NCBI Taxonomy" id="97028"/>
    <lineage>
        <taxon>Eukaryota</taxon>
        <taxon>Viridiplantae</taxon>
        <taxon>Streptophyta</taxon>
        <taxon>Embryophyta</taxon>
        <taxon>Tracheophyta</taxon>
        <taxon>Spermatophyta</taxon>
        <taxon>Magnoliopsida</taxon>
        <taxon>eudicotyledons</taxon>
        <taxon>Gunneridae</taxon>
        <taxon>Pentapetalae</taxon>
        <taxon>rosids</taxon>
        <taxon>fabids</taxon>
        <taxon>Fabales</taxon>
        <taxon>Fabaceae</taxon>
        <taxon>Papilionoideae</taxon>
        <taxon>50 kb inversion clade</taxon>
        <taxon>NPAAA clade</taxon>
        <taxon>Hologalegina</taxon>
        <taxon>IRL clade</taxon>
        <taxon>Trifolieae</taxon>
        <taxon>Trifolium</taxon>
    </lineage>
</organism>
<gene>
    <name evidence="4" type="ORF">A2U01_0001674</name>
</gene>
<dbReference type="SUPFAM" id="SSF56672">
    <property type="entry name" value="DNA/RNA polymerases"/>
    <property type="match status" value="1"/>
</dbReference>
<dbReference type="InterPro" id="IPR043502">
    <property type="entry name" value="DNA/RNA_pol_sf"/>
</dbReference>
<evidence type="ECO:0000313" key="5">
    <source>
        <dbReference type="Proteomes" id="UP000265520"/>
    </source>
</evidence>
<protein>
    <submittedName>
        <fullName evidence="4">Retrovirus-related Pol polyprotein from transposon TNT 1-94</fullName>
    </submittedName>
</protein>
<evidence type="ECO:0000259" key="2">
    <source>
        <dbReference type="Pfam" id="PF07727"/>
    </source>
</evidence>
<dbReference type="InterPro" id="IPR057670">
    <property type="entry name" value="SH3_retrovirus"/>
</dbReference>
<feature type="non-terminal residue" evidence="4">
    <location>
        <position position="741"/>
    </location>
</feature>
<feature type="compositionally biased region" description="Low complexity" evidence="1">
    <location>
        <begin position="164"/>
        <end position="200"/>
    </location>
</feature>
<feature type="domain" description="Retroviral polymerase SH3-like" evidence="3">
    <location>
        <begin position="61"/>
        <end position="120"/>
    </location>
</feature>
<sequence length="741" mass="82568">MNLALTIGSFVPILIVKMVLLNASTQFISSIASPLPLSNTILYTALFKQKHDFNFLKIFGCACFPLLRPYTAHKFDFRSHECLFLGYSTSHKGYKCLSPTGRLYISKDVLFNESRFPYKYLFENALVPSSSLPISFTLQPIPLVSDKPLPNSFNSSPPVPPSLLSPTSLSHMPSPLSHLSLQPTQPSLSPSPSLNSPTSLASRTTIMSSTPSYVSLSSESPSLPLQTPNPANTHSMQTRLKDGIPLPKLHPSVFLTNIEPHTVKQALKDPKWLAAMQDEFSALERNKTWTLVPLPANRKAIGCKWVFRVKENADGSINKYKARLVAKGFHQLHVFDFHETFSPVIKPATIRLLLTLALTHKWSIQQLDINNAFLNGFLDEEVYMDQPPVFTSDNPSLVCKLNKALYGFKQAPRKWFERLRSTLLSLDFSNSKCDSSLFTYHSANCVVYLLVYVDDIIITGNSLALIKSITSKLHNAFALKQLGTLDYFLGIEVKCQPNGCLLLSQGKYIRDLLAKANMLGASPVYTPMVSTAKLTKTGSSSFSDPTLYRSVVGALQYVTITRPELSYSVNKVCQFMVHPLEAHWLAVKRILRYLAGTQDLGLHLFPAPSHVPFTLHGYCDADWAANPDDRRSTSGAAVFLGPNLQSWWSKKQTVVPRSSAEAEYRSLALVTAEILWLTTLLNELKVPFASPLIFCDNQSTIAMAHNPVLHARTKHMEIDLFFVREKVLAKQLDVVHIPGVD</sequence>
<evidence type="ECO:0000313" key="4">
    <source>
        <dbReference type="EMBL" id="MCH80898.1"/>
    </source>
</evidence>
<dbReference type="PANTHER" id="PTHR11439:SF455">
    <property type="entry name" value="RLK (RECEPTOR-LIKE PROTEIN KINASE) 8, PUTATIVE-RELATED"/>
    <property type="match status" value="1"/>
</dbReference>
<name>A0A392M1N0_9FABA</name>
<feature type="domain" description="Reverse transcriptase Ty1/copia-type" evidence="2">
    <location>
        <begin position="286"/>
        <end position="529"/>
    </location>
</feature>
<evidence type="ECO:0000256" key="1">
    <source>
        <dbReference type="SAM" id="MobiDB-lite"/>
    </source>
</evidence>
<feature type="region of interest" description="Disordered" evidence="1">
    <location>
        <begin position="152"/>
        <end position="202"/>
    </location>
</feature>
<proteinExistence type="predicted"/>
<dbReference type="PANTHER" id="PTHR11439">
    <property type="entry name" value="GAG-POL-RELATED RETROTRANSPOSON"/>
    <property type="match status" value="1"/>
</dbReference>
<evidence type="ECO:0000259" key="3">
    <source>
        <dbReference type="Pfam" id="PF25597"/>
    </source>
</evidence>